<evidence type="ECO:0000313" key="2">
    <source>
        <dbReference type="Proteomes" id="UP000279909"/>
    </source>
</evidence>
<comment type="caution">
    <text evidence="1">The sequence shown here is derived from an EMBL/GenBank/DDBJ whole genome shotgun (WGS) entry which is preliminary data.</text>
</comment>
<organism evidence="1 2">
    <name type="scientific">Lysinibacillus halotolerans</name>
    <dbReference type="NCBI Taxonomy" id="1368476"/>
    <lineage>
        <taxon>Bacteria</taxon>
        <taxon>Bacillati</taxon>
        <taxon>Bacillota</taxon>
        <taxon>Bacilli</taxon>
        <taxon>Bacillales</taxon>
        <taxon>Bacillaceae</taxon>
        <taxon>Lysinibacillus</taxon>
    </lineage>
</organism>
<dbReference type="AlphaFoldDB" id="A0A3M8H513"/>
<dbReference type="RefSeq" id="WP_122973198.1">
    <property type="nucleotide sequence ID" value="NZ_RHLQ01000047.1"/>
</dbReference>
<accession>A0A3M8H513</accession>
<keyword evidence="2" id="KW-1185">Reference proteome</keyword>
<dbReference type="Pfam" id="PF14106">
    <property type="entry name" value="DUF4279"/>
    <property type="match status" value="1"/>
</dbReference>
<dbReference type="EMBL" id="RHLQ01000047">
    <property type="protein sequence ID" value="RNC97496.1"/>
    <property type="molecule type" value="Genomic_DNA"/>
</dbReference>
<evidence type="ECO:0000313" key="1">
    <source>
        <dbReference type="EMBL" id="RNC97496.1"/>
    </source>
</evidence>
<protein>
    <submittedName>
        <fullName evidence="1">DUF4279 domain-containing protein</fullName>
    </submittedName>
</protein>
<gene>
    <name evidence="1" type="ORF">EC501_15120</name>
</gene>
<reference evidence="1 2" key="1">
    <citation type="journal article" date="2014" name="Int. J. Syst. Evol. Microbiol.">
        <title>Lysinibacillus halotolerans sp. nov., isolated from saline-alkaline soil.</title>
        <authorList>
            <person name="Kong D."/>
            <person name="Wang Y."/>
            <person name="Zhao B."/>
            <person name="Li Y."/>
            <person name="Song J."/>
            <person name="Zhai Y."/>
            <person name="Zhang C."/>
            <person name="Wang H."/>
            <person name="Chen X."/>
            <person name="Zhao B."/>
            <person name="Ruan Z."/>
        </authorList>
    </citation>
    <scope>NUCLEOTIDE SEQUENCE [LARGE SCALE GENOMIC DNA]</scope>
    <source>
        <strain evidence="1 2">MCCC 1A12703</strain>
    </source>
</reference>
<proteinExistence type="predicted"/>
<dbReference type="InterPro" id="IPR025459">
    <property type="entry name" value="DUF4279"/>
</dbReference>
<sequence length="59" mass="7085">MRKHYKERYSLGVFIRIYFEFIDAQTPGIHLNKKIIQFANNIGVDIEVFIDNEVEKVKR</sequence>
<dbReference type="Proteomes" id="UP000279909">
    <property type="component" value="Unassembled WGS sequence"/>
</dbReference>
<name>A0A3M8H513_9BACI</name>